<name>A0A6J2VTD4_CHACN</name>
<evidence type="ECO:0000256" key="6">
    <source>
        <dbReference type="ARBA" id="ARBA00022701"/>
    </source>
</evidence>
<feature type="region of interest" description="Disordered" evidence="10">
    <location>
        <begin position="382"/>
        <end position="401"/>
    </location>
</feature>
<feature type="compositionally biased region" description="Basic and acidic residues" evidence="10">
    <location>
        <begin position="476"/>
        <end position="495"/>
    </location>
</feature>
<evidence type="ECO:0000313" key="12">
    <source>
        <dbReference type="RefSeq" id="XP_030634486.1"/>
    </source>
</evidence>
<accession>A0A6J2VTD4</accession>
<feature type="compositionally biased region" description="Polar residues" evidence="10">
    <location>
        <begin position="281"/>
        <end position="293"/>
    </location>
</feature>
<feature type="compositionally biased region" description="Polar residues" evidence="10">
    <location>
        <begin position="590"/>
        <end position="609"/>
    </location>
</feature>
<comment type="similarity">
    <text evidence="3">Belongs to the MDM1 family.</text>
</comment>
<dbReference type="GO" id="GO:0008017">
    <property type="term" value="F:microtubule binding"/>
    <property type="evidence" value="ECO:0007669"/>
    <property type="project" value="InterPro"/>
</dbReference>
<comment type="subcellular location">
    <subcellularLocation>
        <location evidence="1">Cytoplasm</location>
        <location evidence="1">Cytoskeleton</location>
        <location evidence="1">Microtubule organizing center</location>
        <location evidence="1">Centrosome</location>
        <location evidence="1">Centriole</location>
    </subcellularLocation>
    <subcellularLocation>
        <location evidence="2">Nucleus</location>
    </subcellularLocation>
</comment>
<proteinExistence type="inferred from homology"/>
<feature type="compositionally biased region" description="Polar residues" evidence="10">
    <location>
        <begin position="382"/>
        <end position="400"/>
    </location>
</feature>
<evidence type="ECO:0000256" key="9">
    <source>
        <dbReference type="ARBA" id="ARBA00045771"/>
    </source>
</evidence>
<dbReference type="OrthoDB" id="9999940at2759"/>
<evidence type="ECO:0000256" key="4">
    <source>
        <dbReference type="ARBA" id="ARBA00013508"/>
    </source>
</evidence>
<evidence type="ECO:0000256" key="7">
    <source>
        <dbReference type="ARBA" id="ARBA00023212"/>
    </source>
</evidence>
<dbReference type="PANTHER" id="PTHR32078:SF1">
    <property type="entry name" value="NUCLEAR PROTEIN MDM1"/>
    <property type="match status" value="1"/>
</dbReference>
<organism evidence="11 12">
    <name type="scientific">Chanos chanos</name>
    <name type="common">Milkfish</name>
    <name type="synonym">Mugil chanos</name>
    <dbReference type="NCBI Taxonomy" id="29144"/>
    <lineage>
        <taxon>Eukaryota</taxon>
        <taxon>Metazoa</taxon>
        <taxon>Chordata</taxon>
        <taxon>Craniata</taxon>
        <taxon>Vertebrata</taxon>
        <taxon>Euteleostomi</taxon>
        <taxon>Actinopterygii</taxon>
        <taxon>Neopterygii</taxon>
        <taxon>Teleostei</taxon>
        <taxon>Ostariophysi</taxon>
        <taxon>Gonorynchiformes</taxon>
        <taxon>Chanidae</taxon>
        <taxon>Chanos</taxon>
    </lineage>
</organism>
<evidence type="ECO:0000256" key="2">
    <source>
        <dbReference type="ARBA" id="ARBA00004123"/>
    </source>
</evidence>
<dbReference type="Proteomes" id="UP000504632">
    <property type="component" value="Chromosome 1"/>
</dbReference>
<feature type="region of interest" description="Disordered" evidence="10">
    <location>
        <begin position="414"/>
        <end position="615"/>
    </location>
</feature>
<keyword evidence="6" id="KW-0493">Microtubule</keyword>
<dbReference type="InterPro" id="IPR029136">
    <property type="entry name" value="MDM1"/>
</dbReference>
<dbReference type="CTD" id="56890"/>
<feature type="compositionally biased region" description="Polar residues" evidence="10">
    <location>
        <begin position="161"/>
        <end position="170"/>
    </location>
</feature>
<dbReference type="GO" id="GO:0005634">
    <property type="term" value="C:nucleus"/>
    <property type="evidence" value="ECO:0007669"/>
    <property type="project" value="UniProtKB-SubCell"/>
</dbReference>
<dbReference type="PANTHER" id="PTHR32078">
    <property type="entry name" value="NUCLEAR PROTEIN MDM1"/>
    <property type="match status" value="1"/>
</dbReference>
<keyword evidence="8" id="KW-0539">Nucleus</keyword>
<feature type="compositionally biased region" description="Basic residues" evidence="10">
    <location>
        <begin position="250"/>
        <end position="264"/>
    </location>
</feature>
<feature type="region of interest" description="Disordered" evidence="10">
    <location>
        <begin position="239"/>
        <end position="304"/>
    </location>
</feature>
<dbReference type="GO" id="GO:0005874">
    <property type="term" value="C:microtubule"/>
    <property type="evidence" value="ECO:0007669"/>
    <property type="project" value="UniProtKB-KW"/>
</dbReference>
<dbReference type="Pfam" id="PF15501">
    <property type="entry name" value="MDM1"/>
    <property type="match status" value="1"/>
</dbReference>
<evidence type="ECO:0000256" key="3">
    <source>
        <dbReference type="ARBA" id="ARBA00010494"/>
    </source>
</evidence>
<gene>
    <name evidence="12" type="primary">mdm1</name>
</gene>
<dbReference type="InParanoid" id="A0A6J2VTD4"/>
<evidence type="ECO:0000256" key="5">
    <source>
        <dbReference type="ARBA" id="ARBA00022490"/>
    </source>
</evidence>
<dbReference type="AlphaFoldDB" id="A0A6J2VTD4"/>
<keyword evidence="5" id="KW-0963">Cytoplasm</keyword>
<feature type="region of interest" description="Disordered" evidence="10">
    <location>
        <begin position="18"/>
        <end position="39"/>
    </location>
</feature>
<feature type="compositionally biased region" description="Acidic residues" evidence="10">
    <location>
        <begin position="464"/>
        <end position="475"/>
    </location>
</feature>
<evidence type="ECO:0000256" key="8">
    <source>
        <dbReference type="ARBA" id="ARBA00023242"/>
    </source>
</evidence>
<dbReference type="GeneID" id="115815653"/>
<reference evidence="12" key="1">
    <citation type="submission" date="2025-08" db="UniProtKB">
        <authorList>
            <consortium name="RefSeq"/>
        </authorList>
    </citation>
    <scope>IDENTIFICATION</scope>
</reference>
<feature type="region of interest" description="Disordered" evidence="10">
    <location>
        <begin position="80"/>
        <end position="170"/>
    </location>
</feature>
<evidence type="ECO:0000313" key="11">
    <source>
        <dbReference type="Proteomes" id="UP000504632"/>
    </source>
</evidence>
<dbReference type="FunCoup" id="A0A6J2VTD4">
    <property type="interactions" value="854"/>
</dbReference>
<evidence type="ECO:0000256" key="1">
    <source>
        <dbReference type="ARBA" id="ARBA00004114"/>
    </source>
</evidence>
<sequence length="734" mass="81781">MTVQFKGISEYKKKYKIRRARPASESSHRKMRLAGLRSDQLGISREPQFLSRRKVPFYKPQTSSSFQWAVSDELLQGQGTVRPGSPLAVTPVAVTNSPEEAEVPLAPRNPKPIGTSSASPQSREEVPATQPSSGDTQRQDPRLTGVDHALRRKAGLRSNRQKNGYESSEYQRQFKWKSPVAASPLLAAHQMLNTSSRSIPPFKSNPVVAESEYTRNFKGSPPPRPPRLRRDVEQMEVPLFHKENVSPLSNKRKKRKEQHLSRKSGSKEELPGFQQEKLQTEVRSQSAQRNSAPTVGHRGAKTEYNSNFQSPLTYHYRDGVWVKTRTVGEEACDSDHGHEWYYEVKELREKAEAYKKRAWGTHFSRLHLNQILSEQNCLWEPSSASSTSTLTEGNRSSASSPVIEALDLARVESVRGSSSPGAFASQGTSRRSSIEEASLPEGPTIPVQRKLAWGEEVGPREASETEAEQPLEEPQVEERKETTEKRVKEEEEHGGKKGNFRHKREEVRVTVGQPMSPVMRLESYKEGGRLPTPELKTLAAMQRTHHDRTTPATGGALLVSPPRPKNSNKVVRRSEPPLGKPHSPYKHLHSSSVLAASKTDTGSLPSSSPAAGVATVDPLPLREDSWHGEHINCSTGEQPVKLSNKRNTGVQSLTTILPPANRIQGTMRNPEFQHNGNLGHHRPELFLFPSSDSAVSDDDDRMSQISSRSAASCSLASEVLNRAQRRKEDFWGKS</sequence>
<comment type="function">
    <text evidence="9">Microtubule-binding protein that negatively regulates centriole duplication. Binds to and stabilizes microtubules.</text>
</comment>
<protein>
    <recommendedName>
        <fullName evidence="4">Nuclear protein MDM1</fullName>
    </recommendedName>
</protein>
<feature type="region of interest" description="Disordered" evidence="10">
    <location>
        <begin position="672"/>
        <end position="709"/>
    </location>
</feature>
<evidence type="ECO:0000256" key="10">
    <source>
        <dbReference type="SAM" id="MobiDB-lite"/>
    </source>
</evidence>
<keyword evidence="11" id="KW-1185">Reference proteome</keyword>
<dbReference type="GO" id="GO:0005814">
    <property type="term" value="C:centriole"/>
    <property type="evidence" value="ECO:0007669"/>
    <property type="project" value="UniProtKB-SubCell"/>
</dbReference>
<dbReference type="GO" id="GO:0046600">
    <property type="term" value="P:negative regulation of centriole replication"/>
    <property type="evidence" value="ECO:0007669"/>
    <property type="project" value="InterPro"/>
</dbReference>
<keyword evidence="7" id="KW-0206">Cytoskeleton</keyword>
<dbReference type="RefSeq" id="XP_030634486.1">
    <property type="nucleotide sequence ID" value="XM_030778626.1"/>
</dbReference>
<feature type="compositionally biased region" description="Polar residues" evidence="10">
    <location>
        <begin position="415"/>
        <end position="431"/>
    </location>
</feature>